<sequence length="259" mass="30044">MTTANVWSDLAFKTNDSFLQFNLKMDSKAPTLGLQNKSSSRLVKRNTGNISHYFGLEDKDDEILTALEVEMDSMNPQMSNVNIGFNGQKQRQHWHQPQQQQFQRPQQHWQRQQHQVAMNNYGSGYYSYACRVPQLKNSEVTCWKWPNWQSCKQTCTYGHGISQQKGTVKSMMFSCRNSENNWKPHRMVDCQPYLNCKVRLTSPGDLKCVEPTNGPPSCDITCEEYDDRKSQKVKVVCDEKFGGMRLPHCATLDFQGRYF</sequence>
<protein>
    <submittedName>
        <fullName evidence="1">Uncharacterized protein</fullName>
    </submittedName>
</protein>
<evidence type="ECO:0000313" key="2">
    <source>
        <dbReference type="Proteomes" id="UP000887013"/>
    </source>
</evidence>
<proteinExistence type="predicted"/>
<comment type="caution">
    <text evidence="1">The sequence shown here is derived from an EMBL/GenBank/DDBJ whole genome shotgun (WGS) entry which is preliminary data.</text>
</comment>
<gene>
    <name evidence="1" type="primary">AVEN_111750_1</name>
    <name evidence="1" type="ORF">NPIL_557211</name>
</gene>
<dbReference type="EMBL" id="BMAW01068131">
    <property type="protein sequence ID" value="GFT62949.1"/>
    <property type="molecule type" value="Genomic_DNA"/>
</dbReference>
<evidence type="ECO:0000313" key="1">
    <source>
        <dbReference type="EMBL" id="GFT62949.1"/>
    </source>
</evidence>
<accession>A0A8X6PC33</accession>
<keyword evidence="2" id="KW-1185">Reference proteome</keyword>
<organism evidence="1 2">
    <name type="scientific">Nephila pilipes</name>
    <name type="common">Giant wood spider</name>
    <name type="synonym">Nephila maculata</name>
    <dbReference type="NCBI Taxonomy" id="299642"/>
    <lineage>
        <taxon>Eukaryota</taxon>
        <taxon>Metazoa</taxon>
        <taxon>Ecdysozoa</taxon>
        <taxon>Arthropoda</taxon>
        <taxon>Chelicerata</taxon>
        <taxon>Arachnida</taxon>
        <taxon>Araneae</taxon>
        <taxon>Araneomorphae</taxon>
        <taxon>Entelegynae</taxon>
        <taxon>Araneoidea</taxon>
        <taxon>Nephilidae</taxon>
        <taxon>Nephila</taxon>
    </lineage>
</organism>
<name>A0A8X6PC33_NEPPI</name>
<dbReference type="OrthoDB" id="6426830at2759"/>
<dbReference type="AlphaFoldDB" id="A0A8X6PC33"/>
<dbReference type="Proteomes" id="UP000887013">
    <property type="component" value="Unassembled WGS sequence"/>
</dbReference>
<reference evidence="1" key="1">
    <citation type="submission" date="2020-08" db="EMBL/GenBank/DDBJ databases">
        <title>Multicomponent nature underlies the extraordinary mechanical properties of spider dragline silk.</title>
        <authorList>
            <person name="Kono N."/>
            <person name="Nakamura H."/>
            <person name="Mori M."/>
            <person name="Yoshida Y."/>
            <person name="Ohtoshi R."/>
            <person name="Malay A.D."/>
            <person name="Moran D.A.P."/>
            <person name="Tomita M."/>
            <person name="Numata K."/>
            <person name="Arakawa K."/>
        </authorList>
    </citation>
    <scope>NUCLEOTIDE SEQUENCE</scope>
</reference>